<gene>
    <name evidence="1" type="ORF">VNO77_25764</name>
</gene>
<evidence type="ECO:0000313" key="1">
    <source>
        <dbReference type="EMBL" id="KAK7322385.1"/>
    </source>
</evidence>
<organism evidence="1 2">
    <name type="scientific">Canavalia gladiata</name>
    <name type="common">Sword bean</name>
    <name type="synonym">Dolichos gladiatus</name>
    <dbReference type="NCBI Taxonomy" id="3824"/>
    <lineage>
        <taxon>Eukaryota</taxon>
        <taxon>Viridiplantae</taxon>
        <taxon>Streptophyta</taxon>
        <taxon>Embryophyta</taxon>
        <taxon>Tracheophyta</taxon>
        <taxon>Spermatophyta</taxon>
        <taxon>Magnoliopsida</taxon>
        <taxon>eudicotyledons</taxon>
        <taxon>Gunneridae</taxon>
        <taxon>Pentapetalae</taxon>
        <taxon>rosids</taxon>
        <taxon>fabids</taxon>
        <taxon>Fabales</taxon>
        <taxon>Fabaceae</taxon>
        <taxon>Papilionoideae</taxon>
        <taxon>50 kb inversion clade</taxon>
        <taxon>NPAAA clade</taxon>
        <taxon>indigoferoid/millettioid clade</taxon>
        <taxon>Phaseoleae</taxon>
        <taxon>Canavalia</taxon>
    </lineage>
</organism>
<keyword evidence="2" id="KW-1185">Reference proteome</keyword>
<name>A0AAN9Q2U7_CANGL</name>
<proteinExistence type="predicted"/>
<dbReference type="Proteomes" id="UP001367508">
    <property type="component" value="Unassembled WGS sequence"/>
</dbReference>
<dbReference type="AlphaFoldDB" id="A0AAN9Q2U7"/>
<protein>
    <submittedName>
        <fullName evidence="1">Uncharacterized protein</fullName>
    </submittedName>
</protein>
<reference evidence="1 2" key="1">
    <citation type="submission" date="2024-01" db="EMBL/GenBank/DDBJ databases">
        <title>The genomes of 5 underutilized Papilionoideae crops provide insights into root nodulation and disease resistanc.</title>
        <authorList>
            <person name="Jiang F."/>
        </authorList>
    </citation>
    <scope>NUCLEOTIDE SEQUENCE [LARGE SCALE GENOMIC DNA]</scope>
    <source>
        <strain evidence="1">LVBAO_FW01</strain>
        <tissue evidence="1">Leaves</tissue>
    </source>
</reference>
<evidence type="ECO:0000313" key="2">
    <source>
        <dbReference type="Proteomes" id="UP001367508"/>
    </source>
</evidence>
<accession>A0AAN9Q2U7</accession>
<dbReference type="EMBL" id="JAYMYQ010000006">
    <property type="protein sequence ID" value="KAK7322385.1"/>
    <property type="molecule type" value="Genomic_DNA"/>
</dbReference>
<comment type="caution">
    <text evidence="1">The sequence shown here is derived from an EMBL/GenBank/DDBJ whole genome shotgun (WGS) entry which is preliminary data.</text>
</comment>
<sequence>MEIYVEHVISDVESVMENSMSKIEMDETVFRDVLNNEINIRLNSQEENDSINDVHFEDSQEEKDAGVDDRFNLNEIGKNRKQYREEKKG</sequence>